<evidence type="ECO:0000256" key="4">
    <source>
        <dbReference type="PROSITE-ProRule" id="PRU00339"/>
    </source>
</evidence>
<evidence type="ECO:0000256" key="2">
    <source>
        <dbReference type="ARBA" id="ARBA00022490"/>
    </source>
</evidence>
<dbReference type="InterPro" id="IPR019734">
    <property type="entry name" value="TPR_rpt"/>
</dbReference>
<feature type="repeat" description="TPR" evidence="4">
    <location>
        <begin position="236"/>
        <end position="269"/>
    </location>
</feature>
<dbReference type="KEGG" id="mpsy:CEK71_21780"/>
<dbReference type="EMBL" id="CP022129">
    <property type="protein sequence ID" value="ASF48475.1"/>
    <property type="molecule type" value="Genomic_DNA"/>
</dbReference>
<dbReference type="Pfam" id="PF13424">
    <property type="entry name" value="TPR_12"/>
    <property type="match status" value="2"/>
</dbReference>
<keyword evidence="2" id="KW-0963">Cytoplasm</keyword>
<name>A0A1Z4C4P5_9GAMM</name>
<evidence type="ECO:0000256" key="3">
    <source>
        <dbReference type="ARBA" id="ARBA00022737"/>
    </source>
</evidence>
<dbReference type="Gene3D" id="1.25.40.10">
    <property type="entry name" value="Tetratricopeptide repeat domain"/>
    <property type="match status" value="1"/>
</dbReference>
<gene>
    <name evidence="6" type="ORF">CEK71_21780</name>
</gene>
<dbReference type="GO" id="GO:0005092">
    <property type="term" value="F:GDP-dissociation inhibitor activity"/>
    <property type="evidence" value="ECO:0007669"/>
    <property type="project" value="TreeGrafter"/>
</dbReference>
<reference evidence="6 7" key="1">
    <citation type="submission" date="2017-06" db="EMBL/GenBank/DDBJ databases">
        <title>Genome Sequencing of the methanotroph Methylovulum psychrotolerants str. HV10-M2 isolated from a high-altitude environment.</title>
        <authorList>
            <person name="Mateos-Rivera A."/>
        </authorList>
    </citation>
    <scope>NUCLEOTIDE SEQUENCE [LARGE SCALE GENOMIC DNA]</scope>
    <source>
        <strain evidence="6 7">HV10_M2</strain>
    </source>
</reference>
<keyword evidence="7" id="KW-1185">Reference proteome</keyword>
<organism evidence="6 7">
    <name type="scientific">Methylovulum psychrotolerans</name>
    <dbReference type="NCBI Taxonomy" id="1704499"/>
    <lineage>
        <taxon>Bacteria</taxon>
        <taxon>Pseudomonadati</taxon>
        <taxon>Pseudomonadota</taxon>
        <taxon>Gammaproteobacteria</taxon>
        <taxon>Methylococcales</taxon>
        <taxon>Methylococcaceae</taxon>
        <taxon>Methylovulum</taxon>
    </lineage>
</organism>
<feature type="compositionally biased region" description="Low complexity" evidence="5">
    <location>
        <begin position="32"/>
        <end position="44"/>
    </location>
</feature>
<keyword evidence="3" id="KW-0677">Repeat</keyword>
<evidence type="ECO:0000313" key="7">
    <source>
        <dbReference type="Proteomes" id="UP000197019"/>
    </source>
</evidence>
<dbReference type="SUPFAM" id="SSF81901">
    <property type="entry name" value="HCP-like"/>
    <property type="match status" value="1"/>
</dbReference>
<dbReference type="Pfam" id="PF13176">
    <property type="entry name" value="TPR_7"/>
    <property type="match status" value="2"/>
</dbReference>
<dbReference type="GO" id="GO:0001965">
    <property type="term" value="F:G-protein alpha-subunit binding"/>
    <property type="evidence" value="ECO:0007669"/>
    <property type="project" value="TreeGrafter"/>
</dbReference>
<dbReference type="PROSITE" id="PS50005">
    <property type="entry name" value="TPR"/>
    <property type="match status" value="4"/>
</dbReference>
<evidence type="ECO:0000256" key="1">
    <source>
        <dbReference type="ARBA" id="ARBA00004496"/>
    </source>
</evidence>
<proteinExistence type="predicted"/>
<evidence type="ECO:0000256" key="5">
    <source>
        <dbReference type="SAM" id="MobiDB-lite"/>
    </source>
</evidence>
<dbReference type="AlphaFoldDB" id="A0A1Z4C4P5"/>
<feature type="region of interest" description="Disordered" evidence="5">
    <location>
        <begin position="20"/>
        <end position="48"/>
    </location>
</feature>
<dbReference type="PANTHER" id="PTHR45954:SF1">
    <property type="entry name" value="LD33695P"/>
    <property type="match status" value="1"/>
</dbReference>
<dbReference type="InterPro" id="IPR011990">
    <property type="entry name" value="TPR-like_helical_dom_sf"/>
</dbReference>
<feature type="repeat" description="TPR" evidence="4">
    <location>
        <begin position="480"/>
        <end position="513"/>
    </location>
</feature>
<dbReference type="PANTHER" id="PTHR45954">
    <property type="entry name" value="LD33695P"/>
    <property type="match status" value="1"/>
</dbReference>
<feature type="repeat" description="TPR" evidence="4">
    <location>
        <begin position="316"/>
        <end position="349"/>
    </location>
</feature>
<dbReference type="SMART" id="SM00028">
    <property type="entry name" value="TPR"/>
    <property type="match status" value="7"/>
</dbReference>
<evidence type="ECO:0000313" key="6">
    <source>
        <dbReference type="EMBL" id="ASF48475.1"/>
    </source>
</evidence>
<accession>A0A1Z4C4P5</accession>
<dbReference type="InterPro" id="IPR052386">
    <property type="entry name" value="GPSM"/>
</dbReference>
<keyword evidence="4" id="KW-0802">TPR repeat</keyword>
<feature type="repeat" description="TPR" evidence="4">
    <location>
        <begin position="276"/>
        <end position="309"/>
    </location>
</feature>
<protein>
    <submittedName>
        <fullName evidence="6">Uncharacterized protein</fullName>
    </submittedName>
</protein>
<dbReference type="GO" id="GO:0005938">
    <property type="term" value="C:cell cortex"/>
    <property type="evidence" value="ECO:0007669"/>
    <property type="project" value="TreeGrafter"/>
</dbReference>
<sequence length="517" mass="56684">MGYSLPNDYIKNPFPIKLPMPTPSAPIKKHPPQQIAAPAPQHPATSKPTNHLSALLIMALSLPLAQAVNAESPAPAQTQAAVDIQSIVATLIRPLKDGAIKDGQRLVLTETVTALSQGYAALNDQPQRDAALTALAQGDLAPAKAWFNQAARANGLNGLQHAQAFRNLGTLAFFDSPQAAMQAFNLAAQWKPDDNGFVNTQWPLFVDYLKQPEIMKAVASKVRALQGKPEQKAELAWALGDLGAIYHVLGKWPKAVAEYNKALALYKGLGDQAGMATQYDNIANTYAMREQHDKAIDFFQKSLAIYVRLGNNIGMASDYGNLGYHYEMLDNAPKAIENYQKAIAAHDSLGNKEAMAANATFLGKIYDENEQTDLAVACYQKALAVHESGNDKKALGLDYHNLFIAYAKSHDRAKEEESLHKALAVYEDLGDQEAIGNYTSFLGGLYEKNGELDKAVAYFERSWDVRSHLSDRGGMEGFDPSVLLSLARIYAQQNNGEKAEEYRQKALALEKRLDRKR</sequence>
<comment type="subcellular location">
    <subcellularLocation>
        <location evidence="1">Cytoplasm</location>
    </subcellularLocation>
</comment>
<dbReference type="Proteomes" id="UP000197019">
    <property type="component" value="Chromosome"/>
</dbReference>
<dbReference type="SUPFAM" id="SSF48452">
    <property type="entry name" value="TPR-like"/>
    <property type="match status" value="1"/>
</dbReference>